<dbReference type="Pfam" id="PF00162">
    <property type="entry name" value="PGK"/>
    <property type="match status" value="1"/>
</dbReference>
<evidence type="ECO:0000256" key="5">
    <source>
        <dbReference type="ARBA" id="ARBA00011245"/>
    </source>
</evidence>
<dbReference type="HAMAP" id="MF_00145">
    <property type="entry name" value="Phosphoglyc_kinase"/>
    <property type="match status" value="1"/>
</dbReference>
<sequence length="496" mass="53181">MILRNMLPIRNNFLGPRSAHGVLQTTVPVKVVEWKVEPHPDNAPSVFLAKPPHPTLFIQFSNLPLLHGLIAFTPFYSHLDLHTVGSINYYPFPEILCLKKSVGSLKEADLKGKRVFVRVDLNVPLDDNFNITDDNRIRAAVPTIKYLIDCGAKVILASHLGRPKGVMPKFSLKPLVPRLSELLEVEVKMANDCIGEEVVKLVSELPGGGVLLLENVRFYKEEEKNDPEFAKKLASLADLYVNDAFGTAHRAHASTEGVTKYLKPAVAGFLMQKELDYLVGAVSNPKKPFAAIVGGSKVSTKIGVIESLLEKVDLLLLGGGMIFTFYKAQGHAVGSSLVEEDKLDLATLLMEKAKAKGVSLLLPSDVVAADKFAADANSKVVPASGIPDGWMGLDIGPDSIKSFSEALDTTKTIIWNGPMGVFEFDKFAAGTEAIAKKLAELSAKGVTTIIGGGDSVAAVEKVGLADKMSHISTGGGASLELLEGKQLPGVLALDDA</sequence>
<dbReference type="PROSITE" id="PS00111">
    <property type="entry name" value="PGLYCERATE_KINASE"/>
    <property type="match status" value="1"/>
</dbReference>
<evidence type="ECO:0000256" key="13">
    <source>
        <dbReference type="RuleBase" id="RU000532"/>
    </source>
</evidence>
<dbReference type="GO" id="GO:0005829">
    <property type="term" value="C:cytosol"/>
    <property type="evidence" value="ECO:0007669"/>
    <property type="project" value="TreeGrafter"/>
</dbReference>
<comment type="caution">
    <text evidence="15">The sequence shown here is derived from an EMBL/GenBank/DDBJ whole genome shotgun (WGS) entry which is preliminary data.</text>
</comment>
<dbReference type="GO" id="GO:0005524">
    <property type="term" value="F:ATP binding"/>
    <property type="evidence" value="ECO:0007669"/>
    <property type="project" value="UniProtKB-KW"/>
</dbReference>
<evidence type="ECO:0000256" key="3">
    <source>
        <dbReference type="ARBA" id="ARBA00004496"/>
    </source>
</evidence>
<reference evidence="15 16" key="1">
    <citation type="submission" date="2019-12" db="EMBL/GenBank/DDBJ databases">
        <authorList>
            <person name="Alioto T."/>
            <person name="Alioto T."/>
            <person name="Gomez Garrido J."/>
        </authorList>
    </citation>
    <scope>NUCLEOTIDE SEQUENCE [LARGE SCALE GENOMIC DNA]</scope>
</reference>
<evidence type="ECO:0000256" key="12">
    <source>
        <dbReference type="ARBA" id="ARBA00022842"/>
    </source>
</evidence>
<comment type="catalytic activity">
    <reaction evidence="1 13">
        <text>(2R)-3-phosphoglycerate + ATP = (2R)-3-phospho-glyceroyl phosphate + ADP</text>
        <dbReference type="Rhea" id="RHEA:14801"/>
        <dbReference type="ChEBI" id="CHEBI:30616"/>
        <dbReference type="ChEBI" id="CHEBI:57604"/>
        <dbReference type="ChEBI" id="CHEBI:58272"/>
        <dbReference type="ChEBI" id="CHEBI:456216"/>
        <dbReference type="EC" id="2.7.2.3"/>
    </reaction>
</comment>
<dbReference type="InterPro" id="IPR001576">
    <property type="entry name" value="Phosphoglycerate_kinase"/>
</dbReference>
<keyword evidence="12" id="KW-0460">Magnesium</keyword>
<dbReference type="FunFam" id="3.40.50.1260:FF:000002">
    <property type="entry name" value="Phosphoglycerate kinase"/>
    <property type="match status" value="1"/>
</dbReference>
<accession>A0A8S0TVY7</accession>
<dbReference type="FunFam" id="3.40.50.1260:FF:000007">
    <property type="entry name" value="Phosphoglycerate kinase"/>
    <property type="match status" value="1"/>
</dbReference>
<organism evidence="15 16">
    <name type="scientific">Olea europaea subsp. europaea</name>
    <dbReference type="NCBI Taxonomy" id="158383"/>
    <lineage>
        <taxon>Eukaryota</taxon>
        <taxon>Viridiplantae</taxon>
        <taxon>Streptophyta</taxon>
        <taxon>Embryophyta</taxon>
        <taxon>Tracheophyta</taxon>
        <taxon>Spermatophyta</taxon>
        <taxon>Magnoliopsida</taxon>
        <taxon>eudicotyledons</taxon>
        <taxon>Gunneridae</taxon>
        <taxon>Pentapetalae</taxon>
        <taxon>asterids</taxon>
        <taxon>lamiids</taxon>
        <taxon>Lamiales</taxon>
        <taxon>Oleaceae</taxon>
        <taxon>Oleeae</taxon>
        <taxon>Olea</taxon>
    </lineage>
</organism>
<dbReference type="OrthoDB" id="275353at2759"/>
<dbReference type="Proteomes" id="UP000594638">
    <property type="component" value="Unassembled WGS sequence"/>
</dbReference>
<dbReference type="PANTHER" id="PTHR11406:SF27">
    <property type="entry name" value="PHOSPHOGLYCERATE KINASE 3, CYTOSOLIC"/>
    <property type="match status" value="1"/>
</dbReference>
<keyword evidence="8 13" id="KW-0808">Transferase</keyword>
<dbReference type="PANTHER" id="PTHR11406">
    <property type="entry name" value="PHOSPHOGLYCERATE KINASE"/>
    <property type="match status" value="1"/>
</dbReference>
<keyword evidence="9" id="KW-0547">Nucleotide-binding</keyword>
<keyword evidence="11" id="KW-0067">ATP-binding</keyword>
<dbReference type="PRINTS" id="PR00477">
    <property type="entry name" value="PHGLYCKINASE"/>
</dbReference>
<comment type="subunit">
    <text evidence="5 14">Monomer.</text>
</comment>
<protein>
    <recommendedName>
        <fullName evidence="6 13">Phosphoglycerate kinase</fullName>
        <ecNumber evidence="6 13">2.7.2.3</ecNumber>
    </recommendedName>
</protein>
<evidence type="ECO:0000256" key="9">
    <source>
        <dbReference type="ARBA" id="ARBA00022741"/>
    </source>
</evidence>
<name>A0A8S0TVY7_OLEEU</name>
<evidence type="ECO:0000256" key="14">
    <source>
        <dbReference type="RuleBase" id="RU000696"/>
    </source>
</evidence>
<evidence type="ECO:0000313" key="16">
    <source>
        <dbReference type="Proteomes" id="UP000594638"/>
    </source>
</evidence>
<comment type="subcellular location">
    <subcellularLocation>
        <location evidence="3">Cytoplasm</location>
    </subcellularLocation>
</comment>
<keyword evidence="10 13" id="KW-0418">Kinase</keyword>
<dbReference type="SUPFAM" id="SSF53748">
    <property type="entry name" value="Phosphoglycerate kinase"/>
    <property type="match status" value="1"/>
</dbReference>
<evidence type="ECO:0000256" key="11">
    <source>
        <dbReference type="ARBA" id="ARBA00022840"/>
    </source>
</evidence>
<dbReference type="InterPro" id="IPR015911">
    <property type="entry name" value="Phosphoglycerate_kinase_CS"/>
</dbReference>
<keyword evidence="16" id="KW-1185">Reference proteome</keyword>
<evidence type="ECO:0000256" key="2">
    <source>
        <dbReference type="ARBA" id="ARBA00001946"/>
    </source>
</evidence>
<keyword evidence="7" id="KW-0963">Cytoplasm</keyword>
<evidence type="ECO:0000256" key="4">
    <source>
        <dbReference type="ARBA" id="ARBA00008982"/>
    </source>
</evidence>
<dbReference type="GO" id="GO:0004618">
    <property type="term" value="F:phosphoglycerate kinase activity"/>
    <property type="evidence" value="ECO:0007669"/>
    <property type="project" value="UniProtKB-EC"/>
</dbReference>
<dbReference type="InterPro" id="IPR036043">
    <property type="entry name" value="Phosphoglycerate_kinase_sf"/>
</dbReference>
<evidence type="ECO:0000313" key="15">
    <source>
        <dbReference type="EMBL" id="CAA3009690.1"/>
    </source>
</evidence>
<dbReference type="GO" id="GO:0006094">
    <property type="term" value="P:gluconeogenesis"/>
    <property type="evidence" value="ECO:0007669"/>
    <property type="project" value="TreeGrafter"/>
</dbReference>
<dbReference type="Gene3D" id="3.40.50.1260">
    <property type="entry name" value="Phosphoglycerate kinase, N-terminal domain"/>
    <property type="match status" value="2"/>
</dbReference>
<evidence type="ECO:0000256" key="7">
    <source>
        <dbReference type="ARBA" id="ARBA00022490"/>
    </source>
</evidence>
<dbReference type="InterPro" id="IPR015824">
    <property type="entry name" value="Phosphoglycerate_kinase_N"/>
</dbReference>
<dbReference type="Gramene" id="OE9A041235T3">
    <property type="protein sequence ID" value="OE9A041235C3"/>
    <property type="gene ID" value="OE9A041235"/>
</dbReference>
<dbReference type="CDD" id="cd00318">
    <property type="entry name" value="Phosphoglycerate_kinase"/>
    <property type="match status" value="1"/>
</dbReference>
<dbReference type="GO" id="GO:0043531">
    <property type="term" value="F:ADP binding"/>
    <property type="evidence" value="ECO:0007669"/>
    <property type="project" value="TreeGrafter"/>
</dbReference>
<evidence type="ECO:0000256" key="6">
    <source>
        <dbReference type="ARBA" id="ARBA00013061"/>
    </source>
</evidence>
<comment type="similarity">
    <text evidence="4 13">Belongs to the phosphoglycerate kinase family.</text>
</comment>
<gene>
    <name evidence="15" type="ORF">OLEA9_A041235</name>
</gene>
<evidence type="ECO:0000256" key="10">
    <source>
        <dbReference type="ARBA" id="ARBA00022777"/>
    </source>
</evidence>
<dbReference type="EMBL" id="CACTIH010007324">
    <property type="protein sequence ID" value="CAA3009690.1"/>
    <property type="molecule type" value="Genomic_DNA"/>
</dbReference>
<evidence type="ECO:0000256" key="1">
    <source>
        <dbReference type="ARBA" id="ARBA00000642"/>
    </source>
</evidence>
<dbReference type="GO" id="GO:0006096">
    <property type="term" value="P:glycolytic process"/>
    <property type="evidence" value="ECO:0007669"/>
    <property type="project" value="InterPro"/>
</dbReference>
<dbReference type="AlphaFoldDB" id="A0A8S0TVY7"/>
<comment type="cofactor">
    <cofactor evidence="2">
        <name>Mg(2+)</name>
        <dbReference type="ChEBI" id="CHEBI:18420"/>
    </cofactor>
</comment>
<proteinExistence type="inferred from homology"/>
<dbReference type="EC" id="2.7.2.3" evidence="6 13"/>
<evidence type="ECO:0000256" key="8">
    <source>
        <dbReference type="ARBA" id="ARBA00022679"/>
    </source>
</evidence>